<keyword evidence="4" id="KW-1185">Reference proteome</keyword>
<evidence type="ECO:0000313" key="3">
    <source>
        <dbReference type="EMBL" id="UQS83143.1"/>
    </source>
</evidence>
<dbReference type="RefSeq" id="WP_249512370.1">
    <property type="nucleotide sequence ID" value="NZ_CP093365.1"/>
</dbReference>
<reference evidence="3 4" key="1">
    <citation type="journal article" date="2022" name="Int. J. Syst. Evol. Microbiol.">
        <title>Apilactobacillus apisilvae sp. nov., Nicolia spurrieriana gen. nov. sp. nov., Bombilactobacillus folatiphilus sp. nov. and Bombilactobacillus thymidiniphilus sp. nov., four new lactic acid bacterial isolates from stingless bees Tetragonula carbonaria and Austroplebeia australis.</title>
        <authorList>
            <person name="Oliphant S.A."/>
            <person name="Watson-Haigh N.S."/>
            <person name="Sumby K.M."/>
            <person name="Gardner J."/>
            <person name="Groom S."/>
            <person name="Jiranek V."/>
        </authorList>
    </citation>
    <scope>NUCLEOTIDE SEQUENCE [LARGE SCALE GENOMIC DNA]</scope>
    <source>
        <strain evidence="3 4">SG4_A1</strain>
    </source>
</reference>
<dbReference type="InterPro" id="IPR024968">
    <property type="entry name" value="SlpA_C_lactobacillus"/>
</dbReference>
<dbReference type="Proteomes" id="UP000831947">
    <property type="component" value="Chromosome"/>
</dbReference>
<feature type="signal peptide" evidence="1">
    <location>
        <begin position="1"/>
        <end position="24"/>
    </location>
</feature>
<evidence type="ECO:0000259" key="2">
    <source>
        <dbReference type="Pfam" id="PF03217"/>
    </source>
</evidence>
<protein>
    <submittedName>
        <fullName evidence="3">SLAP domain-containing protein</fullName>
    </submittedName>
</protein>
<organism evidence="3 4">
    <name type="scientific">Bombilactobacillus thymidiniphilus</name>
    <dbReference type="NCBI Taxonomy" id="2923363"/>
    <lineage>
        <taxon>Bacteria</taxon>
        <taxon>Bacillati</taxon>
        <taxon>Bacillota</taxon>
        <taxon>Bacilli</taxon>
        <taxon>Lactobacillales</taxon>
        <taxon>Lactobacillaceae</taxon>
        <taxon>Bombilactobacillus</taxon>
    </lineage>
</organism>
<gene>
    <name evidence="3" type="ORF">MOO47_04980</name>
</gene>
<dbReference type="EMBL" id="CP093365">
    <property type="protein sequence ID" value="UQS83143.1"/>
    <property type="molecule type" value="Genomic_DNA"/>
</dbReference>
<feature type="chain" id="PRO_5046721702" evidence="1">
    <location>
        <begin position="25"/>
        <end position="511"/>
    </location>
</feature>
<evidence type="ECO:0000313" key="4">
    <source>
        <dbReference type="Proteomes" id="UP000831947"/>
    </source>
</evidence>
<accession>A0ABY4PBJ3</accession>
<dbReference type="Pfam" id="PF03217">
    <property type="entry name" value="SlpA"/>
    <property type="match status" value="1"/>
</dbReference>
<feature type="domain" description="S-layer protein C-terminal" evidence="2">
    <location>
        <begin position="361"/>
        <end position="411"/>
    </location>
</feature>
<name>A0ABY4PBJ3_9LACO</name>
<keyword evidence="1" id="KW-0732">Signal</keyword>
<sequence length="511" mass="53175">MKKSSLMGASVVAAALLAVAPVAAPAVSAVSGTQVVKADNAPTDAQKDAAVSKALSAYNFANSKDESVSVLRPSSDGSVPAELTVDGFDKDGTTLADFFNGTSARNAFAKYFQTGALAGKDDVAALAAASGYNVKVTYSDGTNNLGQDDLSTAISKISADNKGSLKETVTVTAKNTDGSERTVATLPMTLNFTPAATPAPDPAAETTSLYVSGKTDFTPAAGDSVYPYLLNSSFKNEGGTIYNQNADSVGSAASGKMYVADASGNATGDALTSSDKFEAGKTYTQDISIATNDFNLSNNDVDRNPLIFVNGKPVAADATGNVTLKRTFTVPKGDGVNVTPAPAKEEAVDGVVVINSDVAHGNAQLYDEAGNPIVDWVLPAGTPWYTGMKRTILKDGQAYYQVSTHAYVKASQVKYIPEADWQAQTAKADITNVNGVFTVKVDGSDILPLKTVALNDAQNSFVSSDRVLNGGTSWAVDQKAVLNGETYYRVSTNLWVRASSNGISNGNFVER</sequence>
<proteinExistence type="predicted"/>
<evidence type="ECO:0000256" key="1">
    <source>
        <dbReference type="SAM" id="SignalP"/>
    </source>
</evidence>